<dbReference type="RefSeq" id="WP_085212988.1">
    <property type="nucleotide sequence ID" value="NZ_FXAM01000001.1"/>
</dbReference>
<feature type="chain" id="PRO_5012306059" description="Lipocalin-like domain-containing protein" evidence="1">
    <location>
        <begin position="25"/>
        <end position="184"/>
    </location>
</feature>
<dbReference type="EMBL" id="FXAM01000001">
    <property type="protein sequence ID" value="SMF95070.1"/>
    <property type="molecule type" value="Genomic_DNA"/>
</dbReference>
<keyword evidence="1" id="KW-0732">Signal</keyword>
<dbReference type="Proteomes" id="UP000192923">
    <property type="component" value="Unassembled WGS sequence"/>
</dbReference>
<sequence>MSKRFIPVFMALALALLPPVQAGAAGVKNDVAGQWSLVYTPRPKLKVSAFGQPVRGRFQLPQLPKTDAVTFTPDPAFPGTGQFATQLFSGVWKQSGAKVKGTPTQTVIESMLAGYLQQGSLYGVSFSGGTLVSAKNQLTAVVQKNGRLTGTFLHVSTWRIAVTQPQAMTVPLRIKLLAHFKGKR</sequence>
<name>A0A1Y6CXU5_9GAMM</name>
<evidence type="ECO:0000256" key="1">
    <source>
        <dbReference type="SAM" id="SignalP"/>
    </source>
</evidence>
<dbReference type="OrthoDB" id="9872168at2"/>
<reference evidence="2 3" key="1">
    <citation type="submission" date="2016-12" db="EMBL/GenBank/DDBJ databases">
        <authorList>
            <person name="Song W.-J."/>
            <person name="Kurnit D.M."/>
        </authorList>
    </citation>
    <scope>NUCLEOTIDE SEQUENCE [LARGE SCALE GENOMIC DNA]</scope>
    <source>
        <strain evidence="2 3">175</strain>
    </source>
</reference>
<feature type="signal peptide" evidence="1">
    <location>
        <begin position="1"/>
        <end position="24"/>
    </location>
</feature>
<evidence type="ECO:0000313" key="3">
    <source>
        <dbReference type="Proteomes" id="UP000192923"/>
    </source>
</evidence>
<dbReference type="AlphaFoldDB" id="A0A1Y6CXU5"/>
<proteinExistence type="predicted"/>
<gene>
    <name evidence="2" type="ORF">SAMN02949497_2414</name>
</gene>
<keyword evidence="3" id="KW-1185">Reference proteome</keyword>
<organism evidence="2 3">
    <name type="scientific">Methylomagnum ishizawai</name>
    <dbReference type="NCBI Taxonomy" id="1760988"/>
    <lineage>
        <taxon>Bacteria</taxon>
        <taxon>Pseudomonadati</taxon>
        <taxon>Pseudomonadota</taxon>
        <taxon>Gammaproteobacteria</taxon>
        <taxon>Methylococcales</taxon>
        <taxon>Methylococcaceae</taxon>
        <taxon>Methylomagnum</taxon>
    </lineage>
</organism>
<evidence type="ECO:0008006" key="4">
    <source>
        <dbReference type="Google" id="ProtNLM"/>
    </source>
</evidence>
<protein>
    <recommendedName>
        <fullName evidence="4">Lipocalin-like domain-containing protein</fullName>
    </recommendedName>
</protein>
<evidence type="ECO:0000313" key="2">
    <source>
        <dbReference type="EMBL" id="SMF95070.1"/>
    </source>
</evidence>
<accession>A0A1Y6CXU5</accession>